<dbReference type="Pfam" id="PF10015">
    <property type="entry name" value="ThermoDBP-RP_arch"/>
    <property type="match status" value="1"/>
</dbReference>
<organism evidence="2 3">
    <name type="scientific">Candidatus Acidianus copahuensis</name>
    <dbReference type="NCBI Taxonomy" id="1160895"/>
    <lineage>
        <taxon>Archaea</taxon>
        <taxon>Thermoproteota</taxon>
        <taxon>Thermoprotei</taxon>
        <taxon>Sulfolobales</taxon>
        <taxon>Sulfolobaceae</taxon>
        <taxon>Acidianus</taxon>
    </lineage>
</organism>
<name>A0A031LY15_9CREN</name>
<protein>
    <recommendedName>
        <fullName evidence="4">DUF2258 domain-containing protein</fullName>
    </recommendedName>
</protein>
<feature type="coiled-coil region" evidence="1">
    <location>
        <begin position="118"/>
        <end position="152"/>
    </location>
</feature>
<dbReference type="RefSeq" id="WP_048098455.1">
    <property type="nucleotide sequence ID" value="NZ_JFZT01000005.1"/>
</dbReference>
<evidence type="ECO:0000313" key="3">
    <source>
        <dbReference type="Proteomes" id="UP000024332"/>
    </source>
</evidence>
<evidence type="ECO:0000313" key="2">
    <source>
        <dbReference type="EMBL" id="EZQ12043.1"/>
    </source>
</evidence>
<sequence>MSDQEARDLDRAEEYEKMNSRVAVLGQFKFEISSGLIIASRYADKLRRVALVTLGKMIPKDIIMRDIAELNKELYNKIVNELKVNKLDVIRLMVDVEYNPQEKKLQFSNIRIIRYYTEEECKKMGEDLIKENEKLKDELEQAKKKIEEIKNIIQ</sequence>
<dbReference type="Proteomes" id="UP000024332">
    <property type="component" value="Unassembled WGS sequence"/>
</dbReference>
<dbReference type="AlphaFoldDB" id="A0A031LY15"/>
<dbReference type="InterPro" id="IPR017140">
    <property type="entry name" value="ThermoDBP-RPs_arc"/>
</dbReference>
<reference evidence="2 3" key="1">
    <citation type="submission" date="2014-03" db="EMBL/GenBank/DDBJ databases">
        <title>Draft genome sequence of the novel thermoacidophilic archaea Acidianus copahuensis ALE1 strain, isolated from Copahue volcanic area in Neuquen Argentina.</title>
        <authorList>
            <person name="Urbieta M.S."/>
            <person name="Rascovan N."/>
            <person name="Castro C."/>
            <person name="Revale S."/>
            <person name="Giaveno M.A."/>
            <person name="Vazquez M.P."/>
            <person name="Donati E.R."/>
        </authorList>
    </citation>
    <scope>NUCLEOTIDE SEQUENCE [LARGE SCALE GENOMIC DNA]</scope>
    <source>
        <strain evidence="2 3">ALE1</strain>
    </source>
</reference>
<evidence type="ECO:0008006" key="4">
    <source>
        <dbReference type="Google" id="ProtNLM"/>
    </source>
</evidence>
<evidence type="ECO:0000256" key="1">
    <source>
        <dbReference type="SAM" id="Coils"/>
    </source>
</evidence>
<keyword evidence="1" id="KW-0175">Coiled coil</keyword>
<gene>
    <name evidence="2" type="ORF">CM19_00295</name>
</gene>
<keyword evidence="3" id="KW-1185">Reference proteome</keyword>
<proteinExistence type="predicted"/>
<comment type="caution">
    <text evidence="2">The sequence shown here is derived from an EMBL/GenBank/DDBJ whole genome shotgun (WGS) entry which is preliminary data.</text>
</comment>
<dbReference type="OrthoDB" id="15362at2157"/>
<dbReference type="EMBL" id="JFZT01000005">
    <property type="protein sequence ID" value="EZQ12043.1"/>
    <property type="molecule type" value="Genomic_DNA"/>
</dbReference>
<accession>A0A031LY15</accession>